<name>A0A1D8N4R3_YARLL</name>
<reference evidence="2 3" key="1">
    <citation type="journal article" date="2016" name="PLoS ONE">
        <title>Sequence Assembly of Yarrowia lipolytica Strain W29/CLIB89 Shows Transposable Element Diversity.</title>
        <authorList>
            <person name="Magnan C."/>
            <person name="Yu J."/>
            <person name="Chang I."/>
            <person name="Jahn E."/>
            <person name="Kanomata Y."/>
            <person name="Wu J."/>
            <person name="Zeller M."/>
            <person name="Oakes M."/>
            <person name="Baldi P."/>
            <person name="Sandmeyer S."/>
        </authorList>
    </citation>
    <scope>NUCLEOTIDE SEQUENCE [LARGE SCALE GENOMIC DNA]</scope>
    <source>
        <strain evidence="3">CLIB89(W29)</strain>
    </source>
</reference>
<protein>
    <submittedName>
        <fullName evidence="2">Uncharacterized protein</fullName>
    </submittedName>
</protein>
<dbReference type="Proteomes" id="UP000182444">
    <property type="component" value="Chromosome 1A"/>
</dbReference>
<accession>A0A1D8N4R3</accession>
<evidence type="ECO:0000313" key="2">
    <source>
        <dbReference type="EMBL" id="AOW00627.1"/>
    </source>
</evidence>
<proteinExistence type="predicted"/>
<organism evidence="2 3">
    <name type="scientific">Yarrowia lipolytica</name>
    <name type="common">Candida lipolytica</name>
    <dbReference type="NCBI Taxonomy" id="4952"/>
    <lineage>
        <taxon>Eukaryota</taxon>
        <taxon>Fungi</taxon>
        <taxon>Dikarya</taxon>
        <taxon>Ascomycota</taxon>
        <taxon>Saccharomycotina</taxon>
        <taxon>Dipodascomycetes</taxon>
        <taxon>Dipodascales</taxon>
        <taxon>Dipodascales incertae sedis</taxon>
        <taxon>Yarrowia</taxon>
    </lineage>
</organism>
<sequence>MVWALGSIQTGFPNIREDIASPLLLALNHYNNVICTQPFNILIQLTRSRSTQRTQFTPLITPPSTSPITTLTPLLPPTTLWHRIRISGHYESSRSQPDNSQSHRGSTCCRSGGQPPNGASKSFESHHTGTRHSGRRSSGCTRRSENPHIFSNGNGVVRVNHLQR</sequence>
<dbReference type="RefSeq" id="XP_068137880.1">
    <property type="nucleotide sequence ID" value="XM_068281779.1"/>
</dbReference>
<feature type="compositionally biased region" description="Polar residues" evidence="1">
    <location>
        <begin position="93"/>
        <end position="109"/>
    </location>
</feature>
<gene>
    <name evidence="2" type="ORF">YALI1_A14141g</name>
</gene>
<feature type="region of interest" description="Disordered" evidence="1">
    <location>
        <begin position="90"/>
        <end position="164"/>
    </location>
</feature>
<evidence type="ECO:0000313" key="3">
    <source>
        <dbReference type="Proteomes" id="UP000182444"/>
    </source>
</evidence>
<dbReference type="AlphaFoldDB" id="A0A1D8N4R3"/>
<dbReference type="EMBL" id="CP017553">
    <property type="protein sequence ID" value="AOW00627.1"/>
    <property type="molecule type" value="Genomic_DNA"/>
</dbReference>
<dbReference type="GeneID" id="94582440"/>
<evidence type="ECO:0000256" key="1">
    <source>
        <dbReference type="SAM" id="MobiDB-lite"/>
    </source>
</evidence>
<dbReference type="VEuPathDB" id="FungiDB:YALI1_A14141g"/>